<protein>
    <recommendedName>
        <fullName evidence="3">N-succinylarginine dihydrolase</fullName>
        <ecNumber evidence="3">3.5.3.23</ecNumber>
    </recommendedName>
</protein>
<dbReference type="Pfam" id="PF04996">
    <property type="entry name" value="AstB"/>
    <property type="match status" value="1"/>
</dbReference>
<dbReference type="AlphaFoldDB" id="A0A1H8IVG3"/>
<dbReference type="STRING" id="1166340.SAMN05192583_3385"/>
<gene>
    <name evidence="3" type="primary">astB</name>
    <name evidence="4" type="ORF">SAMN05192583_3385</name>
</gene>
<evidence type="ECO:0000256" key="3">
    <source>
        <dbReference type="HAMAP-Rule" id="MF_01172"/>
    </source>
</evidence>
<dbReference type="Gene3D" id="3.75.10.20">
    <property type="entry name" value="Succinylarginine dihydrolase"/>
    <property type="match status" value="1"/>
</dbReference>
<feature type="binding site" evidence="3">
    <location>
        <position position="259"/>
    </location>
    <ligand>
        <name>substrate</name>
    </ligand>
</feature>
<organism evidence="4 5">
    <name type="scientific">Sphingomonas gellani</name>
    <dbReference type="NCBI Taxonomy" id="1166340"/>
    <lineage>
        <taxon>Bacteria</taxon>
        <taxon>Pseudomonadati</taxon>
        <taxon>Pseudomonadota</taxon>
        <taxon>Alphaproteobacteria</taxon>
        <taxon>Sphingomonadales</taxon>
        <taxon>Sphingomonadaceae</taxon>
        <taxon>Sphingomonas</taxon>
    </lineage>
</organism>
<feature type="active site" evidence="3">
    <location>
        <position position="188"/>
    </location>
</feature>
<evidence type="ECO:0000313" key="4">
    <source>
        <dbReference type="EMBL" id="SEN72016.1"/>
    </source>
</evidence>
<dbReference type="InterPro" id="IPR007079">
    <property type="entry name" value="SuccinylArg_d-Hdrlase_AstB"/>
</dbReference>
<dbReference type="GO" id="GO:0019545">
    <property type="term" value="P:L-arginine catabolic process to succinate"/>
    <property type="evidence" value="ECO:0007669"/>
    <property type="project" value="UniProtKB-UniRule"/>
</dbReference>
<keyword evidence="2 3" id="KW-0378">Hydrolase</keyword>
<evidence type="ECO:0000256" key="1">
    <source>
        <dbReference type="ARBA" id="ARBA00022503"/>
    </source>
</evidence>
<accession>A0A1H8IVG3</accession>
<dbReference type="UniPathway" id="UPA00185">
    <property type="reaction ID" value="UER00280"/>
</dbReference>
<dbReference type="NCBIfam" id="NF009789">
    <property type="entry name" value="PRK13281.1"/>
    <property type="match status" value="1"/>
</dbReference>
<feature type="binding site" evidence="3">
    <location>
        <begin position="153"/>
        <end position="154"/>
    </location>
    <ligand>
        <name>substrate</name>
    </ligand>
</feature>
<dbReference type="EC" id="3.5.3.23" evidence="3"/>
<dbReference type="InterPro" id="IPR037031">
    <property type="entry name" value="AstB_sf"/>
</dbReference>
<comment type="subunit">
    <text evidence="3">Homodimer.</text>
</comment>
<comment type="pathway">
    <text evidence="3">Amino-acid degradation; L-arginine degradation via AST pathway; L-glutamate and succinate from L-arginine: step 2/5.</text>
</comment>
<comment type="function">
    <text evidence="3">Catalyzes the hydrolysis of N(2)-succinylarginine into N(2)-succinylornithine, ammonia and CO(2).</text>
</comment>
<sequence>MEPPAVGRWTGQMGARGTMVEINFDGLIGPSHNYAGLSFGNVASATNAGAVAAPRAAALQGLAKMRRMMALGLRQGLLLPHDRPHAPWLRALGFDGDDEAVFAAAWREEPALLRNAFSASAMWTANAGTVSPGPDTADGRCHLSVANLSTMLHRGIEAQETARQLRLAFRNERFFAVHDAVPAGLGDEGAANFMRLCPRHDAAGVEVFVYGERHEGGFPARQSRAASAAVARRHGLDPTRVLLARQSEAAIAAGAFHNDVVAVANEHVLFAHEQAFEDRGAVLDALHAAMPGLIVVEAPANRIGLEQAVRTYLFNSQLITLPSGEMTLVLPAETRDAPEVWRWLEEVVAGPGPIDRLEVVEVRESMRNGGGPACLRLRVAVDEAAAAAIDPRFLLDERVCDDVEAVVARHWPEAIHPDDLGDPDLWRQCRVARTALLDRLGFSAGEV</sequence>
<feature type="binding site" evidence="3">
    <location>
        <position position="221"/>
    </location>
    <ligand>
        <name>substrate</name>
    </ligand>
</feature>
<feature type="binding site" evidence="3">
    <location>
        <position position="368"/>
    </location>
    <ligand>
        <name>substrate</name>
    </ligand>
</feature>
<keyword evidence="1 3" id="KW-0056">Arginine metabolism</keyword>
<comment type="catalytic activity">
    <reaction evidence="3">
        <text>N(2)-succinyl-L-arginine + 2 H2O + 2 H(+) = N(2)-succinyl-L-ornithine + 2 NH4(+) + CO2</text>
        <dbReference type="Rhea" id="RHEA:19533"/>
        <dbReference type="ChEBI" id="CHEBI:15377"/>
        <dbReference type="ChEBI" id="CHEBI:15378"/>
        <dbReference type="ChEBI" id="CHEBI:16526"/>
        <dbReference type="ChEBI" id="CHEBI:28938"/>
        <dbReference type="ChEBI" id="CHEBI:58241"/>
        <dbReference type="ChEBI" id="CHEBI:58514"/>
        <dbReference type="EC" id="3.5.3.23"/>
    </reaction>
</comment>
<dbReference type="EMBL" id="FOCF01000011">
    <property type="protein sequence ID" value="SEN72016.1"/>
    <property type="molecule type" value="Genomic_DNA"/>
</dbReference>
<feature type="binding site" evidence="3">
    <location>
        <position position="126"/>
    </location>
    <ligand>
        <name>substrate</name>
    </ligand>
</feature>
<feature type="active site" description="Nucleophile" evidence="3">
    <location>
        <position position="374"/>
    </location>
</feature>
<comment type="similarity">
    <text evidence="3">Belongs to the succinylarginine dihydrolase family.</text>
</comment>
<dbReference type="SUPFAM" id="SSF55909">
    <property type="entry name" value="Pentein"/>
    <property type="match status" value="1"/>
</dbReference>
<feature type="active site" evidence="3">
    <location>
        <position position="257"/>
    </location>
</feature>
<name>A0A1H8IVG3_9SPHN</name>
<evidence type="ECO:0000313" key="5">
    <source>
        <dbReference type="Proteomes" id="UP000199206"/>
    </source>
</evidence>
<dbReference type="GO" id="GO:0019544">
    <property type="term" value="P:L-arginine catabolic process to L-glutamate"/>
    <property type="evidence" value="ECO:0007669"/>
    <property type="project" value="UniProtKB-UniRule"/>
</dbReference>
<feature type="binding site" evidence="3">
    <location>
        <begin position="35"/>
        <end position="44"/>
    </location>
    <ligand>
        <name>substrate</name>
    </ligand>
</feature>
<dbReference type="PANTHER" id="PTHR30420">
    <property type="entry name" value="N-SUCCINYLARGININE DIHYDROLASE"/>
    <property type="match status" value="1"/>
</dbReference>
<reference evidence="5" key="1">
    <citation type="submission" date="2016-10" db="EMBL/GenBank/DDBJ databases">
        <authorList>
            <person name="Varghese N."/>
            <person name="Submissions S."/>
        </authorList>
    </citation>
    <scope>NUCLEOTIDE SEQUENCE [LARGE SCALE GENOMIC DNA]</scope>
    <source>
        <strain evidence="5">S6-262</strain>
    </source>
</reference>
<dbReference type="Proteomes" id="UP000199206">
    <property type="component" value="Unassembled WGS sequence"/>
</dbReference>
<evidence type="ECO:0000256" key="2">
    <source>
        <dbReference type="ARBA" id="ARBA00022801"/>
    </source>
</evidence>
<dbReference type="HAMAP" id="MF_01172">
    <property type="entry name" value="AstB"/>
    <property type="match status" value="1"/>
</dbReference>
<dbReference type="GO" id="GO:0009015">
    <property type="term" value="F:N-succinylarginine dihydrolase activity"/>
    <property type="evidence" value="ECO:0007669"/>
    <property type="project" value="UniProtKB-UniRule"/>
</dbReference>
<proteinExistence type="inferred from homology"/>
<keyword evidence="5" id="KW-1185">Reference proteome</keyword>
<dbReference type="PANTHER" id="PTHR30420:SF2">
    <property type="entry name" value="N-SUCCINYLARGININE DIHYDROLASE"/>
    <property type="match status" value="1"/>
</dbReference>